<evidence type="ECO:0000313" key="2">
    <source>
        <dbReference type="EMBL" id="RVT82441.1"/>
    </source>
</evidence>
<protein>
    <submittedName>
        <fullName evidence="2">Tellurite resistance TerB family protein</fullName>
    </submittedName>
</protein>
<evidence type="ECO:0000313" key="3">
    <source>
        <dbReference type="Proteomes" id="UP000288587"/>
    </source>
</evidence>
<comment type="caution">
    <text evidence="2">The sequence shown here is derived from an EMBL/GenBank/DDBJ whole genome shotgun (WGS) entry which is preliminary data.</text>
</comment>
<accession>A0A3S2XM83</accession>
<dbReference type="Proteomes" id="UP000288587">
    <property type="component" value="Unassembled WGS sequence"/>
</dbReference>
<evidence type="ECO:0000256" key="1">
    <source>
        <dbReference type="SAM" id="MobiDB-lite"/>
    </source>
</evidence>
<proteinExistence type="predicted"/>
<name>A0A3S2XM83_9BURK</name>
<dbReference type="RefSeq" id="WP_127684249.1">
    <property type="nucleotide sequence ID" value="NZ_SACM01000006.1"/>
</dbReference>
<dbReference type="CDD" id="cd07178">
    <property type="entry name" value="terB_like_YebE"/>
    <property type="match status" value="1"/>
</dbReference>
<feature type="region of interest" description="Disordered" evidence="1">
    <location>
        <begin position="82"/>
        <end position="103"/>
    </location>
</feature>
<dbReference type="InterPro" id="IPR007486">
    <property type="entry name" value="YebE"/>
</dbReference>
<gene>
    <name evidence="2" type="ORF">EOD73_17055</name>
</gene>
<dbReference type="InterPro" id="IPR029024">
    <property type="entry name" value="TerB-like"/>
</dbReference>
<dbReference type="Pfam" id="PF04391">
    <property type="entry name" value="DUF533"/>
    <property type="match status" value="1"/>
</dbReference>
<keyword evidence="3" id="KW-1185">Reference proteome</keyword>
<dbReference type="SUPFAM" id="SSF158682">
    <property type="entry name" value="TerB-like"/>
    <property type="match status" value="1"/>
</dbReference>
<organism evidence="2 3">
    <name type="scientific">Inhella crocodyli</name>
    <dbReference type="NCBI Taxonomy" id="2499851"/>
    <lineage>
        <taxon>Bacteria</taxon>
        <taxon>Pseudomonadati</taxon>
        <taxon>Pseudomonadota</taxon>
        <taxon>Betaproteobacteria</taxon>
        <taxon>Burkholderiales</taxon>
        <taxon>Sphaerotilaceae</taxon>
        <taxon>Inhella</taxon>
    </lineage>
</organism>
<dbReference type="Gene3D" id="1.10.3680.10">
    <property type="entry name" value="TerB-like"/>
    <property type="match status" value="1"/>
</dbReference>
<sequence length="223" mass="23824">MDLSKLLNGLLDSAGQATKQHDIRWGQFGAGAAAGGALGLLLGGRKNKGFGHKALKYGSVAALGYAAYKIYEQYQAKQAQPVPSPAPSQAVAWPAPGQPALPAPQQAWHSQVMLQAMIAAAKADGHVDERERGLIEAELQRQEADDAQRRWLEAELRKPLDPAEVAKAALGQPPAVAAEVYLASLLVADETSFMERAYLDELARQLQLPAALKQDLEAQARSA</sequence>
<dbReference type="OrthoDB" id="5459344at2"/>
<reference evidence="2 3" key="1">
    <citation type="submission" date="2019-01" db="EMBL/GenBank/DDBJ databases">
        <authorList>
            <person name="Chen W.-M."/>
        </authorList>
    </citation>
    <scope>NUCLEOTIDE SEQUENCE [LARGE SCALE GENOMIC DNA]</scope>
    <source>
        <strain evidence="2 3">CCP-18</strain>
    </source>
</reference>
<dbReference type="EMBL" id="SACM01000006">
    <property type="protein sequence ID" value="RVT82441.1"/>
    <property type="molecule type" value="Genomic_DNA"/>
</dbReference>
<feature type="compositionally biased region" description="Low complexity" evidence="1">
    <location>
        <begin position="82"/>
        <end position="95"/>
    </location>
</feature>
<dbReference type="AlphaFoldDB" id="A0A3S2XM83"/>